<evidence type="ECO:0000313" key="3">
    <source>
        <dbReference type="Proteomes" id="UP000550707"/>
    </source>
</evidence>
<accession>A0A7J8I8L0</accession>
<sequence length="60" mass="6376">MTTTAGCTTETGSQTSFTGSQMSFRDKEQTSPSRSWGSVSPPRTEAATVPTWGSSTRATR</sequence>
<dbReference type="Proteomes" id="UP000550707">
    <property type="component" value="Unassembled WGS sequence"/>
</dbReference>
<evidence type="ECO:0000313" key="2">
    <source>
        <dbReference type="EMBL" id="KAF6480651.1"/>
    </source>
</evidence>
<name>A0A7J8I8L0_MOLMO</name>
<gene>
    <name evidence="2" type="ORF">HJG59_010520</name>
</gene>
<proteinExistence type="predicted"/>
<feature type="compositionally biased region" description="Polar residues" evidence="1">
    <location>
        <begin position="51"/>
        <end position="60"/>
    </location>
</feature>
<organism evidence="2 3">
    <name type="scientific">Molossus molossus</name>
    <name type="common">Pallas' mastiff bat</name>
    <name type="synonym">Vespertilio molossus</name>
    <dbReference type="NCBI Taxonomy" id="27622"/>
    <lineage>
        <taxon>Eukaryota</taxon>
        <taxon>Metazoa</taxon>
        <taxon>Chordata</taxon>
        <taxon>Craniata</taxon>
        <taxon>Vertebrata</taxon>
        <taxon>Euteleostomi</taxon>
        <taxon>Mammalia</taxon>
        <taxon>Eutheria</taxon>
        <taxon>Laurasiatheria</taxon>
        <taxon>Chiroptera</taxon>
        <taxon>Yangochiroptera</taxon>
        <taxon>Molossidae</taxon>
        <taxon>Molossus</taxon>
    </lineage>
</organism>
<protein>
    <submittedName>
        <fullName evidence="2">Uncharacterized protein</fullName>
    </submittedName>
</protein>
<keyword evidence="3" id="KW-1185">Reference proteome</keyword>
<evidence type="ECO:0000256" key="1">
    <source>
        <dbReference type="SAM" id="MobiDB-lite"/>
    </source>
</evidence>
<feature type="region of interest" description="Disordered" evidence="1">
    <location>
        <begin position="1"/>
        <end position="60"/>
    </location>
</feature>
<comment type="caution">
    <text evidence="2">The sequence shown here is derived from an EMBL/GenBank/DDBJ whole genome shotgun (WGS) entry which is preliminary data.</text>
</comment>
<dbReference type="EMBL" id="JACASF010000004">
    <property type="protein sequence ID" value="KAF6480651.1"/>
    <property type="molecule type" value="Genomic_DNA"/>
</dbReference>
<dbReference type="AlphaFoldDB" id="A0A7J8I8L0"/>
<feature type="compositionally biased region" description="Low complexity" evidence="1">
    <location>
        <begin position="1"/>
        <end position="15"/>
    </location>
</feature>
<reference evidence="2 3" key="1">
    <citation type="journal article" date="2020" name="Nature">
        <title>Six reference-quality genomes reveal evolution of bat adaptations.</title>
        <authorList>
            <person name="Jebb D."/>
            <person name="Huang Z."/>
            <person name="Pippel M."/>
            <person name="Hughes G.M."/>
            <person name="Lavrichenko K."/>
            <person name="Devanna P."/>
            <person name="Winkler S."/>
            <person name="Jermiin L.S."/>
            <person name="Skirmuntt E.C."/>
            <person name="Katzourakis A."/>
            <person name="Burkitt-Gray L."/>
            <person name="Ray D.A."/>
            <person name="Sullivan K.A.M."/>
            <person name="Roscito J.G."/>
            <person name="Kirilenko B.M."/>
            <person name="Davalos L.M."/>
            <person name="Corthals A.P."/>
            <person name="Power M.L."/>
            <person name="Jones G."/>
            <person name="Ransome R.D."/>
            <person name="Dechmann D.K.N."/>
            <person name="Locatelli A.G."/>
            <person name="Puechmaille S.J."/>
            <person name="Fedrigo O."/>
            <person name="Jarvis E.D."/>
            <person name="Hiller M."/>
            <person name="Vernes S.C."/>
            <person name="Myers E.W."/>
            <person name="Teeling E.C."/>
        </authorList>
    </citation>
    <scope>NUCLEOTIDE SEQUENCE [LARGE SCALE GENOMIC DNA]</scope>
    <source>
        <strain evidence="2">MMolMol1</strain>
        <tissue evidence="2">Muscle</tissue>
    </source>
</reference>